<proteinExistence type="predicted"/>
<dbReference type="Pfam" id="PF00892">
    <property type="entry name" value="EamA"/>
    <property type="match status" value="2"/>
</dbReference>
<keyword evidence="1" id="KW-0812">Transmembrane</keyword>
<feature type="transmembrane region" description="Helical" evidence="1">
    <location>
        <begin position="147"/>
        <end position="164"/>
    </location>
</feature>
<dbReference type="EMBL" id="JANIGO010000001">
    <property type="protein sequence ID" value="MCQ8895563.1"/>
    <property type="molecule type" value="Genomic_DNA"/>
</dbReference>
<feature type="transmembrane region" description="Helical" evidence="1">
    <location>
        <begin position="120"/>
        <end position="140"/>
    </location>
</feature>
<evidence type="ECO:0000259" key="2">
    <source>
        <dbReference type="Pfam" id="PF00892"/>
    </source>
</evidence>
<dbReference type="SUPFAM" id="SSF103481">
    <property type="entry name" value="Multidrug resistance efflux transporter EmrE"/>
    <property type="match status" value="2"/>
</dbReference>
<accession>A0ABT1WDG6</accession>
<gene>
    <name evidence="3" type="ORF">NQT62_03790</name>
</gene>
<protein>
    <submittedName>
        <fullName evidence="3">EamA family transporter</fullName>
    </submittedName>
</protein>
<keyword evidence="1" id="KW-0472">Membrane</keyword>
<dbReference type="InterPro" id="IPR000620">
    <property type="entry name" value="EamA_dom"/>
</dbReference>
<keyword evidence="1" id="KW-1133">Transmembrane helix</keyword>
<sequence>MLSEFDQALLWVALSVFMHVGWNLMARQQPPARGLLWWVLLGHGVLLAPWGLIEWFKTVQWSGHLVGCLLLSASSNAVYFLGLTRAYRQAPVALVYPLVRSSPLLIAVWASLLLDQQLPGHAWFALLVGVAGLLLLTVGIRSTGQQGAVPWALLSMLCTSIYSLSDQQATQHLHSFSALLGYVSFGYACGWLVLSVDLKHRTGRWSPAARPPLWMIAVGGLCIGLAYVLVIHAMRVLPAAVAVAFSNAGIVFATLLSIGVFKERAHSRRRLCAAGLVTLGLFLLRI</sequence>
<keyword evidence="4" id="KW-1185">Reference proteome</keyword>
<name>A0ABT1WDG6_9BURK</name>
<feature type="transmembrane region" description="Helical" evidence="1">
    <location>
        <begin position="176"/>
        <end position="194"/>
    </location>
</feature>
<evidence type="ECO:0000256" key="1">
    <source>
        <dbReference type="SAM" id="Phobius"/>
    </source>
</evidence>
<dbReference type="Proteomes" id="UP001204142">
    <property type="component" value="Unassembled WGS sequence"/>
</dbReference>
<evidence type="ECO:0000313" key="4">
    <source>
        <dbReference type="Proteomes" id="UP001204142"/>
    </source>
</evidence>
<feature type="domain" description="EamA" evidence="2">
    <location>
        <begin position="9"/>
        <end position="137"/>
    </location>
</feature>
<feature type="transmembrane region" description="Helical" evidence="1">
    <location>
        <begin position="240"/>
        <end position="261"/>
    </location>
</feature>
<organism evidence="3 4">
    <name type="scientific">Limnobacter humi</name>
    <dbReference type="NCBI Taxonomy" id="1778671"/>
    <lineage>
        <taxon>Bacteria</taxon>
        <taxon>Pseudomonadati</taxon>
        <taxon>Pseudomonadota</taxon>
        <taxon>Betaproteobacteria</taxon>
        <taxon>Burkholderiales</taxon>
        <taxon>Burkholderiaceae</taxon>
        <taxon>Limnobacter</taxon>
    </lineage>
</organism>
<reference evidence="3 4" key="1">
    <citation type="submission" date="2022-07" db="EMBL/GenBank/DDBJ databases">
        <authorList>
            <person name="Xamxidin M."/>
            <person name="Wu M."/>
        </authorList>
    </citation>
    <scope>NUCLEOTIDE SEQUENCE [LARGE SCALE GENOMIC DNA]</scope>
    <source>
        <strain evidence="3 4">NBRC 111650</strain>
    </source>
</reference>
<comment type="caution">
    <text evidence="3">The sequence shown here is derived from an EMBL/GenBank/DDBJ whole genome shotgun (WGS) entry which is preliminary data.</text>
</comment>
<feature type="transmembrane region" description="Helical" evidence="1">
    <location>
        <begin position="214"/>
        <end position="234"/>
    </location>
</feature>
<feature type="transmembrane region" description="Helical" evidence="1">
    <location>
        <begin position="35"/>
        <end position="53"/>
    </location>
</feature>
<feature type="transmembrane region" description="Helical" evidence="1">
    <location>
        <begin position="6"/>
        <end position="26"/>
    </location>
</feature>
<feature type="transmembrane region" description="Helical" evidence="1">
    <location>
        <begin position="59"/>
        <end position="81"/>
    </location>
</feature>
<feature type="domain" description="EamA" evidence="2">
    <location>
        <begin position="149"/>
        <end position="284"/>
    </location>
</feature>
<dbReference type="RefSeq" id="WP_256763246.1">
    <property type="nucleotide sequence ID" value="NZ_JANIGO010000001.1"/>
</dbReference>
<feature type="transmembrane region" description="Helical" evidence="1">
    <location>
        <begin position="93"/>
        <end position="114"/>
    </location>
</feature>
<dbReference type="Gene3D" id="1.10.3730.20">
    <property type="match status" value="2"/>
</dbReference>
<evidence type="ECO:0000313" key="3">
    <source>
        <dbReference type="EMBL" id="MCQ8895563.1"/>
    </source>
</evidence>
<dbReference type="InterPro" id="IPR037185">
    <property type="entry name" value="EmrE-like"/>
</dbReference>